<dbReference type="Proteomes" id="UP000887013">
    <property type="component" value="Unassembled WGS sequence"/>
</dbReference>
<evidence type="ECO:0000313" key="3">
    <source>
        <dbReference type="Proteomes" id="UP000887013"/>
    </source>
</evidence>
<feature type="compositionally biased region" description="Basic and acidic residues" evidence="1">
    <location>
        <begin position="61"/>
        <end position="73"/>
    </location>
</feature>
<evidence type="ECO:0000313" key="2">
    <source>
        <dbReference type="EMBL" id="GFU28719.1"/>
    </source>
</evidence>
<protein>
    <submittedName>
        <fullName evidence="2">Uncharacterized protein</fullName>
    </submittedName>
</protein>
<gene>
    <name evidence="2" type="ORF">NPIL_369201</name>
</gene>
<evidence type="ECO:0000256" key="1">
    <source>
        <dbReference type="SAM" id="MobiDB-lite"/>
    </source>
</evidence>
<proteinExistence type="predicted"/>
<name>A0A8X6QSI4_NEPPI</name>
<feature type="region of interest" description="Disordered" evidence="1">
    <location>
        <begin position="60"/>
        <end position="96"/>
    </location>
</feature>
<comment type="caution">
    <text evidence="2">The sequence shown here is derived from an EMBL/GenBank/DDBJ whole genome shotgun (WGS) entry which is preliminary data.</text>
</comment>
<dbReference type="AlphaFoldDB" id="A0A8X6QSI4"/>
<dbReference type="EMBL" id="BMAW01082340">
    <property type="protein sequence ID" value="GFU28719.1"/>
    <property type="molecule type" value="Genomic_DNA"/>
</dbReference>
<sequence length="96" mass="11034">MTSKLIKISALLSEKPSDQKNFQLQTDFSARPTHLLQHRPWRPAQNVYAQERIQMQTLVPRRPEDHMSEHSVESLEYNSLPSLKPSVGNGDNLPRS</sequence>
<organism evidence="2 3">
    <name type="scientific">Nephila pilipes</name>
    <name type="common">Giant wood spider</name>
    <name type="synonym">Nephila maculata</name>
    <dbReference type="NCBI Taxonomy" id="299642"/>
    <lineage>
        <taxon>Eukaryota</taxon>
        <taxon>Metazoa</taxon>
        <taxon>Ecdysozoa</taxon>
        <taxon>Arthropoda</taxon>
        <taxon>Chelicerata</taxon>
        <taxon>Arachnida</taxon>
        <taxon>Araneae</taxon>
        <taxon>Araneomorphae</taxon>
        <taxon>Entelegynae</taxon>
        <taxon>Araneoidea</taxon>
        <taxon>Nephilidae</taxon>
        <taxon>Nephila</taxon>
    </lineage>
</organism>
<accession>A0A8X6QSI4</accession>
<keyword evidence="3" id="KW-1185">Reference proteome</keyword>
<reference evidence="2" key="1">
    <citation type="submission" date="2020-08" db="EMBL/GenBank/DDBJ databases">
        <title>Multicomponent nature underlies the extraordinary mechanical properties of spider dragline silk.</title>
        <authorList>
            <person name="Kono N."/>
            <person name="Nakamura H."/>
            <person name="Mori M."/>
            <person name="Yoshida Y."/>
            <person name="Ohtoshi R."/>
            <person name="Malay A.D."/>
            <person name="Moran D.A.P."/>
            <person name="Tomita M."/>
            <person name="Numata K."/>
            <person name="Arakawa K."/>
        </authorList>
    </citation>
    <scope>NUCLEOTIDE SEQUENCE</scope>
</reference>